<dbReference type="Proteomes" id="UP000799777">
    <property type="component" value="Unassembled WGS sequence"/>
</dbReference>
<reference evidence="1" key="1">
    <citation type="journal article" date="2020" name="Stud. Mycol.">
        <title>101 Dothideomycetes genomes: a test case for predicting lifestyles and emergence of pathogens.</title>
        <authorList>
            <person name="Haridas S."/>
            <person name="Albert R."/>
            <person name="Binder M."/>
            <person name="Bloem J."/>
            <person name="Labutti K."/>
            <person name="Salamov A."/>
            <person name="Andreopoulos B."/>
            <person name="Baker S."/>
            <person name="Barry K."/>
            <person name="Bills G."/>
            <person name="Bluhm B."/>
            <person name="Cannon C."/>
            <person name="Castanera R."/>
            <person name="Culley D."/>
            <person name="Daum C."/>
            <person name="Ezra D."/>
            <person name="Gonzalez J."/>
            <person name="Henrissat B."/>
            <person name="Kuo A."/>
            <person name="Liang C."/>
            <person name="Lipzen A."/>
            <person name="Lutzoni F."/>
            <person name="Magnuson J."/>
            <person name="Mondo S."/>
            <person name="Nolan M."/>
            <person name="Ohm R."/>
            <person name="Pangilinan J."/>
            <person name="Park H.-J."/>
            <person name="Ramirez L."/>
            <person name="Alfaro M."/>
            <person name="Sun H."/>
            <person name="Tritt A."/>
            <person name="Yoshinaga Y."/>
            <person name="Zwiers L.-H."/>
            <person name="Turgeon B."/>
            <person name="Goodwin S."/>
            <person name="Spatafora J."/>
            <person name="Crous P."/>
            <person name="Grigoriev I."/>
        </authorList>
    </citation>
    <scope>NUCLEOTIDE SEQUENCE</scope>
    <source>
        <strain evidence="1">CBS 110217</strain>
    </source>
</reference>
<accession>A0A9P4GWN4</accession>
<keyword evidence="2" id="KW-1185">Reference proteome</keyword>
<dbReference type="AlphaFoldDB" id="A0A9P4GWN4"/>
<dbReference type="EMBL" id="ML978357">
    <property type="protein sequence ID" value="KAF2023335.1"/>
    <property type="molecule type" value="Genomic_DNA"/>
</dbReference>
<evidence type="ECO:0000313" key="1">
    <source>
        <dbReference type="EMBL" id="KAF2023335.1"/>
    </source>
</evidence>
<organism evidence="1 2">
    <name type="scientific">Setomelanomma holmii</name>
    <dbReference type="NCBI Taxonomy" id="210430"/>
    <lineage>
        <taxon>Eukaryota</taxon>
        <taxon>Fungi</taxon>
        <taxon>Dikarya</taxon>
        <taxon>Ascomycota</taxon>
        <taxon>Pezizomycotina</taxon>
        <taxon>Dothideomycetes</taxon>
        <taxon>Pleosporomycetidae</taxon>
        <taxon>Pleosporales</taxon>
        <taxon>Pleosporineae</taxon>
        <taxon>Phaeosphaeriaceae</taxon>
        <taxon>Setomelanomma</taxon>
    </lineage>
</organism>
<protein>
    <submittedName>
        <fullName evidence="1">Uncharacterized protein</fullName>
    </submittedName>
</protein>
<proteinExistence type="predicted"/>
<evidence type="ECO:0000313" key="2">
    <source>
        <dbReference type="Proteomes" id="UP000799777"/>
    </source>
</evidence>
<comment type="caution">
    <text evidence="1">The sequence shown here is derived from an EMBL/GenBank/DDBJ whole genome shotgun (WGS) entry which is preliminary data.</text>
</comment>
<sequence length="54" mass="5738">MSTPSNSGLRRLVEYNKRAFPCTLLTSLSSAPTIGDTACEAQADEPVVVQADIL</sequence>
<name>A0A9P4GWN4_9PLEO</name>
<dbReference type="OrthoDB" id="3693645at2759"/>
<gene>
    <name evidence="1" type="ORF">EK21DRAFT_81155</name>
</gene>